<feature type="compositionally biased region" description="Basic and acidic residues" evidence="1">
    <location>
        <begin position="116"/>
        <end position="128"/>
    </location>
</feature>
<proteinExistence type="predicted"/>
<reference evidence="2 3" key="1">
    <citation type="submission" date="2018-11" db="EMBL/GenBank/DDBJ databases">
        <title>The genome draft of YIM 96095.</title>
        <authorList>
            <person name="Tang S.-K."/>
            <person name="Chunyu W.-X."/>
            <person name="Feng Y.-Z."/>
        </authorList>
    </citation>
    <scope>NUCLEOTIDE SEQUENCE [LARGE SCALE GENOMIC DNA]</scope>
    <source>
        <strain evidence="2 3">YIM 96095</strain>
    </source>
</reference>
<name>A0A3N0E616_9ACTN</name>
<dbReference type="NCBIfam" id="NF041390">
    <property type="entry name" value="TadE_Rv3655c"/>
    <property type="match status" value="1"/>
</dbReference>
<dbReference type="AlphaFoldDB" id="A0A3N0E616"/>
<dbReference type="RefSeq" id="WP_123202260.1">
    <property type="nucleotide sequence ID" value="NZ_RJMB01000017.1"/>
</dbReference>
<organism evidence="2 3">
    <name type="scientific">Halostreptopolyspora alba</name>
    <dbReference type="NCBI Taxonomy" id="2487137"/>
    <lineage>
        <taxon>Bacteria</taxon>
        <taxon>Bacillati</taxon>
        <taxon>Actinomycetota</taxon>
        <taxon>Actinomycetes</taxon>
        <taxon>Streptosporangiales</taxon>
        <taxon>Nocardiopsidaceae</taxon>
        <taxon>Halostreptopolyspora</taxon>
    </lineage>
</organism>
<sequence>MRSRPWAERGSVTAETAVALPSLALVLGIALAAVQAAAAHLACVDAARVGARALARGDSEATVRSSVSAVAPERAETELSDEAGFARVVVRAPVALGPGIGTPFEVTGKATIPMEPEGRETRGDRHAS</sequence>
<evidence type="ECO:0000313" key="3">
    <source>
        <dbReference type="Proteomes" id="UP000269198"/>
    </source>
</evidence>
<dbReference type="Proteomes" id="UP000269198">
    <property type="component" value="Unassembled WGS sequence"/>
</dbReference>
<gene>
    <name evidence="2" type="ORF">EFW17_16235</name>
</gene>
<dbReference type="OrthoDB" id="3432301at2"/>
<evidence type="ECO:0000313" key="2">
    <source>
        <dbReference type="EMBL" id="RNL83291.1"/>
    </source>
</evidence>
<feature type="region of interest" description="Disordered" evidence="1">
    <location>
        <begin position="106"/>
        <end position="128"/>
    </location>
</feature>
<evidence type="ECO:0000256" key="1">
    <source>
        <dbReference type="SAM" id="MobiDB-lite"/>
    </source>
</evidence>
<keyword evidence="3" id="KW-1185">Reference proteome</keyword>
<dbReference type="EMBL" id="RJMB01000017">
    <property type="protein sequence ID" value="RNL83291.1"/>
    <property type="molecule type" value="Genomic_DNA"/>
</dbReference>
<dbReference type="InterPro" id="IPR049790">
    <property type="entry name" value="Rv3655c/TadE"/>
</dbReference>
<accession>A0A3N0E616</accession>
<comment type="caution">
    <text evidence="2">The sequence shown here is derived from an EMBL/GenBank/DDBJ whole genome shotgun (WGS) entry which is preliminary data.</text>
</comment>
<protein>
    <submittedName>
        <fullName evidence="2">Pilus assembly protein</fullName>
    </submittedName>
</protein>